<reference evidence="4" key="1">
    <citation type="journal article" date="2014" name="Nat. Commun.">
        <title>The emerging biofuel crop Camelina sativa retains a highly undifferentiated hexaploid genome structure.</title>
        <authorList>
            <person name="Kagale S."/>
            <person name="Koh C."/>
            <person name="Nixon J."/>
            <person name="Bollina V."/>
            <person name="Clarke W.E."/>
            <person name="Tuteja R."/>
            <person name="Spillane C."/>
            <person name="Robinson S.J."/>
            <person name="Links M.G."/>
            <person name="Clarke C."/>
            <person name="Higgins E.E."/>
            <person name="Huebert T."/>
            <person name="Sharpe A.G."/>
            <person name="Parkin I.A."/>
        </authorList>
    </citation>
    <scope>NUCLEOTIDE SEQUENCE [LARGE SCALE GENOMIC DNA]</scope>
    <source>
        <strain evidence="4">cv. DH55</strain>
    </source>
</reference>
<reference evidence="5" key="2">
    <citation type="submission" date="2025-08" db="UniProtKB">
        <authorList>
            <consortium name="RefSeq"/>
        </authorList>
    </citation>
    <scope>IDENTIFICATION</scope>
    <source>
        <tissue evidence="5">Leaf</tissue>
    </source>
</reference>
<dbReference type="SUPFAM" id="SSF57850">
    <property type="entry name" value="RING/U-box"/>
    <property type="match status" value="1"/>
</dbReference>
<protein>
    <submittedName>
        <fullName evidence="5">RING finger protein PFF0165c-like</fullName>
    </submittedName>
</protein>
<feature type="region of interest" description="Disordered" evidence="2">
    <location>
        <begin position="324"/>
        <end position="381"/>
    </location>
</feature>
<feature type="domain" description="RING-type" evidence="3">
    <location>
        <begin position="691"/>
        <end position="729"/>
    </location>
</feature>
<dbReference type="Gene3D" id="3.30.40.10">
    <property type="entry name" value="Zinc/RING finger domain, C3HC4 (zinc finger)"/>
    <property type="match status" value="1"/>
</dbReference>
<feature type="compositionally biased region" description="Polar residues" evidence="2">
    <location>
        <begin position="60"/>
        <end position="91"/>
    </location>
</feature>
<feature type="compositionally biased region" description="Polar residues" evidence="2">
    <location>
        <begin position="328"/>
        <end position="343"/>
    </location>
</feature>
<keyword evidence="4" id="KW-1185">Reference proteome</keyword>
<dbReference type="PANTHER" id="PTHR47820">
    <property type="entry name" value="BNAC05G24000D PROTEIN"/>
    <property type="match status" value="1"/>
</dbReference>
<dbReference type="Pfam" id="PF13920">
    <property type="entry name" value="zf-C3HC4_3"/>
    <property type="match status" value="1"/>
</dbReference>
<dbReference type="Proteomes" id="UP000694864">
    <property type="component" value="Chromosome 18"/>
</dbReference>
<feature type="region of interest" description="Disordered" evidence="2">
    <location>
        <begin position="388"/>
        <end position="407"/>
    </location>
</feature>
<dbReference type="PANTHER" id="PTHR47820:SF4">
    <property type="entry name" value="RING FINGER PFF0165C-LIKE PROTEIN"/>
    <property type="match status" value="1"/>
</dbReference>
<keyword evidence="1" id="KW-0479">Metal-binding</keyword>
<dbReference type="GeneID" id="104763117"/>
<gene>
    <name evidence="5" type="primary">LOC104763117</name>
</gene>
<dbReference type="CDD" id="cd16647">
    <property type="entry name" value="mRING-HC-C3HC5_NEU1"/>
    <property type="match status" value="1"/>
</dbReference>
<dbReference type="InterPro" id="IPR001841">
    <property type="entry name" value="Znf_RING"/>
</dbReference>
<evidence type="ECO:0000256" key="1">
    <source>
        <dbReference type="PROSITE-ProRule" id="PRU00175"/>
    </source>
</evidence>
<feature type="compositionally biased region" description="Polar residues" evidence="2">
    <location>
        <begin position="161"/>
        <end position="171"/>
    </location>
</feature>
<evidence type="ECO:0000256" key="2">
    <source>
        <dbReference type="SAM" id="MobiDB-lite"/>
    </source>
</evidence>
<name>A0ABM0XEP7_CAMSA</name>
<evidence type="ECO:0000259" key="3">
    <source>
        <dbReference type="PROSITE" id="PS50089"/>
    </source>
</evidence>
<dbReference type="RefSeq" id="XP_010484834.1">
    <property type="nucleotide sequence ID" value="XM_010486532.1"/>
</dbReference>
<sequence length="743" mass="84942">MASRDHNTKEKNLTCFVTDRFNSCRAFPVDGSASNEEKNKEVLECSSRSSVLKTGEPLQIPSSNHNPTSSPLETNSNPFCNPGQPETSSRNGVIIGASSLVQIWEARSQQSSSSLSQSLIDSRTSSGLSLSDISNSSSFSEFLNEVERKNNESSGEEIDWSPQSDMSNVSNSCENDREGRCFLELATCTTRVRGRQASEDVCKMILRNRETELEWLDDRNAVSKFSHRGCRRLQYMLRIRSLERCIAIQERYMSKSATSGVNRSLRGSSVMNHRDKYKTKTEKGSWENLNSAGETKKLSRPVSFRMKRVCKMACKTGDKNVLQEKMENSNTRKNYEAASNMNSSKKHEIEGKATEEGEGLRKGMVKESEETNKSSFSTAEKVNLWDSKGRPNRIRTMGKAKDEEKAARGVIDDVKTVERNKEMRKNEEVSICENGETMEIEEYRTNPQEVTSVVCLEQREGEEIASHIFRENGKEEKSSQNDKEISKAKKQEGSESLCMILETPIFLSDWDENVTEYKEYEDYNGESMYYDWISDISRPRSYWEALKKQRELEVMNKSPEKDDMRNLIEIRTVSGFLASEFREKIDKIMISRMQKKRLEVESNLVEEDEDNEESLGECSARYQEDLEETETEKVDLEPITETQMICDLRQQIKQLQREMFELQSLVKSCVDFQKSMKCESLSVSDSLERNCSVCLEMPIDSLLYRCGHMCTCLKCAHELQWSSGKCPICMAPIVDVVRAFLDS</sequence>
<feature type="region of interest" description="Disordered" evidence="2">
    <location>
        <begin position="147"/>
        <end position="171"/>
    </location>
</feature>
<accession>A0ABM0XEP7</accession>
<keyword evidence="1" id="KW-0863">Zinc-finger</keyword>
<feature type="compositionally biased region" description="Basic and acidic residues" evidence="2">
    <location>
        <begin position="345"/>
        <end position="372"/>
    </location>
</feature>
<feature type="region of interest" description="Disordered" evidence="2">
    <location>
        <begin position="28"/>
        <end position="91"/>
    </location>
</feature>
<organism evidence="4 5">
    <name type="scientific">Camelina sativa</name>
    <name type="common">False flax</name>
    <name type="synonym">Myagrum sativum</name>
    <dbReference type="NCBI Taxonomy" id="90675"/>
    <lineage>
        <taxon>Eukaryota</taxon>
        <taxon>Viridiplantae</taxon>
        <taxon>Streptophyta</taxon>
        <taxon>Embryophyta</taxon>
        <taxon>Tracheophyta</taxon>
        <taxon>Spermatophyta</taxon>
        <taxon>Magnoliopsida</taxon>
        <taxon>eudicotyledons</taxon>
        <taxon>Gunneridae</taxon>
        <taxon>Pentapetalae</taxon>
        <taxon>rosids</taxon>
        <taxon>malvids</taxon>
        <taxon>Brassicales</taxon>
        <taxon>Brassicaceae</taxon>
        <taxon>Camelineae</taxon>
        <taxon>Camelina</taxon>
    </lineage>
</organism>
<proteinExistence type="predicted"/>
<dbReference type="PROSITE" id="PS50089">
    <property type="entry name" value="ZF_RING_2"/>
    <property type="match status" value="1"/>
</dbReference>
<evidence type="ECO:0000313" key="4">
    <source>
        <dbReference type="Proteomes" id="UP000694864"/>
    </source>
</evidence>
<keyword evidence="1" id="KW-0862">Zinc</keyword>
<dbReference type="InterPro" id="IPR013083">
    <property type="entry name" value="Znf_RING/FYVE/PHD"/>
</dbReference>
<evidence type="ECO:0000313" key="5">
    <source>
        <dbReference type="RefSeq" id="XP_010484834.1"/>
    </source>
</evidence>